<dbReference type="EMBL" id="AP025183">
    <property type="protein sequence ID" value="BDB53582.1"/>
    <property type="molecule type" value="Genomic_DNA"/>
</dbReference>
<evidence type="ECO:0000313" key="1">
    <source>
        <dbReference type="EMBL" id="BDB53582.1"/>
    </source>
</evidence>
<proteinExistence type="predicted"/>
<reference evidence="1 2" key="2">
    <citation type="journal article" date="2022" name="Microorganisms">
        <title>Complete Genome Sequences of Two Flavobacterium ammonificans Strains and a Flavobacterium ammoniigenes Strain of Ammonifying Bacterioplankton Isolated from Surface River Water.</title>
        <authorList>
            <person name="Suda W."/>
            <person name="Ogata Y."/>
            <person name="Shindo C."/>
            <person name="Watanabe K."/>
        </authorList>
    </citation>
    <scope>NUCLEOTIDE SEQUENCE [LARGE SCALE GENOMIC DNA]</scope>
    <source>
        <strain evidence="1 2">GENT11</strain>
    </source>
</reference>
<evidence type="ECO:0000313" key="2">
    <source>
        <dbReference type="Proteomes" id="UP001319865"/>
    </source>
</evidence>
<keyword evidence="2" id="KW-1185">Reference proteome</keyword>
<sequence length="71" mass="7829">MSYLSYLTHEQGNRASWANAVLFVKGRIKFYHVSGIQGGTPSAPSVFIAYGKENAEALKNSGIEGKYLEFK</sequence>
<protein>
    <submittedName>
        <fullName evidence="1">Uncharacterized protein</fullName>
    </submittedName>
</protein>
<name>A0ABM7V0K3_9FLAO</name>
<organism evidence="1 2">
    <name type="scientific">Flavobacterium ammonificans</name>
    <dbReference type="NCBI Taxonomy" id="1751056"/>
    <lineage>
        <taxon>Bacteria</taxon>
        <taxon>Pseudomonadati</taxon>
        <taxon>Bacteroidota</taxon>
        <taxon>Flavobacteriia</taxon>
        <taxon>Flavobacteriales</taxon>
        <taxon>Flavobacteriaceae</taxon>
        <taxon>Flavobacterium</taxon>
    </lineage>
</organism>
<gene>
    <name evidence="1" type="ORF">GENT11_18940</name>
</gene>
<reference evidence="1 2" key="1">
    <citation type="journal article" date="2022" name="Int. J. Syst. Evol. Microbiol.">
        <title>Flavobacterium ammonificans sp. nov. and Flavobacterium ammoniigenes sp. nov., ammonifying bacteria isolated from surface river water.</title>
        <authorList>
            <person name="Watanabe K."/>
            <person name="Kitamura T."/>
            <person name="Ogata Y."/>
            <person name="Shindo C."/>
            <person name="Suda W."/>
        </authorList>
    </citation>
    <scope>NUCLEOTIDE SEQUENCE [LARGE SCALE GENOMIC DNA]</scope>
    <source>
        <strain evidence="1 2">GENT11</strain>
    </source>
</reference>
<accession>A0ABM7V0K3</accession>
<dbReference type="Proteomes" id="UP001319865">
    <property type="component" value="Chromosome"/>
</dbReference>